<accession>A0A813GIK3</accession>
<comment type="caution">
    <text evidence="1">The sequence shown here is derived from an EMBL/GenBank/DDBJ whole genome shotgun (WGS) entry which is preliminary data.</text>
</comment>
<keyword evidence="2" id="KW-1185">Reference proteome</keyword>
<dbReference type="EMBL" id="CAJNNV010027989">
    <property type="protein sequence ID" value="CAE8622503.1"/>
    <property type="molecule type" value="Genomic_DNA"/>
</dbReference>
<evidence type="ECO:0000313" key="1">
    <source>
        <dbReference type="EMBL" id="CAE8622503.1"/>
    </source>
</evidence>
<dbReference type="OrthoDB" id="415180at2759"/>
<sequence length="115" mass="12860">MASGKAVPPDWSPQAAVDFQQELLSQQEQLRQVSISVDRQVARLSRELERVREHQEREPVGSSLSRQDEVHWRLREDVDALSRRVDGLEALQVRGFAEADSLSGKRVGSPGTAEA</sequence>
<proteinExistence type="predicted"/>
<evidence type="ECO:0000313" key="2">
    <source>
        <dbReference type="Proteomes" id="UP000654075"/>
    </source>
</evidence>
<organism evidence="1 2">
    <name type="scientific">Polarella glacialis</name>
    <name type="common">Dinoflagellate</name>
    <dbReference type="NCBI Taxonomy" id="89957"/>
    <lineage>
        <taxon>Eukaryota</taxon>
        <taxon>Sar</taxon>
        <taxon>Alveolata</taxon>
        <taxon>Dinophyceae</taxon>
        <taxon>Suessiales</taxon>
        <taxon>Suessiaceae</taxon>
        <taxon>Polarella</taxon>
    </lineage>
</organism>
<gene>
    <name evidence="1" type="ORF">PGLA1383_LOCUS39945</name>
</gene>
<reference evidence="1" key="1">
    <citation type="submission" date="2021-02" db="EMBL/GenBank/DDBJ databases">
        <authorList>
            <person name="Dougan E. K."/>
            <person name="Rhodes N."/>
            <person name="Thang M."/>
            <person name="Chan C."/>
        </authorList>
    </citation>
    <scope>NUCLEOTIDE SEQUENCE</scope>
</reference>
<feature type="non-terminal residue" evidence="1">
    <location>
        <position position="115"/>
    </location>
</feature>
<dbReference type="Proteomes" id="UP000654075">
    <property type="component" value="Unassembled WGS sequence"/>
</dbReference>
<protein>
    <submittedName>
        <fullName evidence="1">Uncharacterized protein</fullName>
    </submittedName>
</protein>
<name>A0A813GIK3_POLGL</name>
<dbReference type="AlphaFoldDB" id="A0A813GIK3"/>